<keyword evidence="3" id="KW-0813">Transport</keyword>
<evidence type="ECO:0000259" key="11">
    <source>
        <dbReference type="Pfam" id="PF13609"/>
    </source>
</evidence>
<dbReference type="Pfam" id="PF13609">
    <property type="entry name" value="Porin_4"/>
    <property type="match status" value="1"/>
</dbReference>
<evidence type="ECO:0000256" key="5">
    <source>
        <dbReference type="ARBA" id="ARBA00022692"/>
    </source>
</evidence>
<protein>
    <submittedName>
        <fullName evidence="12">Porin</fullName>
    </submittedName>
</protein>
<comment type="subcellular location">
    <subcellularLocation>
        <location evidence="1">Cell outer membrane</location>
        <topology evidence="1">Multi-pass membrane protein</topology>
    </subcellularLocation>
</comment>
<keyword evidence="6" id="KW-0732">Signal</keyword>
<dbReference type="GO" id="GO:0046930">
    <property type="term" value="C:pore complex"/>
    <property type="evidence" value="ECO:0007669"/>
    <property type="project" value="UniProtKB-KW"/>
</dbReference>
<dbReference type="AlphaFoldDB" id="A0AA42W745"/>
<keyword evidence="4" id="KW-1134">Transmembrane beta strand</keyword>
<name>A0AA42W745_9BURK</name>
<dbReference type="GO" id="GO:0015288">
    <property type="term" value="F:porin activity"/>
    <property type="evidence" value="ECO:0007669"/>
    <property type="project" value="UniProtKB-KW"/>
</dbReference>
<dbReference type="InterPro" id="IPR033900">
    <property type="entry name" value="Gram_neg_porin_domain"/>
</dbReference>
<dbReference type="InterPro" id="IPR050298">
    <property type="entry name" value="Gram-neg_bact_OMP"/>
</dbReference>
<keyword evidence="10" id="KW-0998">Cell outer membrane</keyword>
<evidence type="ECO:0000256" key="4">
    <source>
        <dbReference type="ARBA" id="ARBA00022452"/>
    </source>
</evidence>
<dbReference type="PANTHER" id="PTHR34501:SF9">
    <property type="entry name" value="MAJOR OUTER MEMBRANE PROTEIN P.IA"/>
    <property type="match status" value="1"/>
</dbReference>
<keyword evidence="9" id="KW-0472">Membrane</keyword>
<feature type="domain" description="Porin" evidence="11">
    <location>
        <begin position="33"/>
        <end position="327"/>
    </location>
</feature>
<keyword evidence="8" id="KW-0626">Porin</keyword>
<proteinExistence type="predicted"/>
<organism evidence="12 13">
    <name type="scientific">Comamonas aquatica</name>
    <dbReference type="NCBI Taxonomy" id="225991"/>
    <lineage>
        <taxon>Bacteria</taxon>
        <taxon>Pseudomonadati</taxon>
        <taxon>Pseudomonadota</taxon>
        <taxon>Betaproteobacteria</taxon>
        <taxon>Burkholderiales</taxon>
        <taxon>Comamonadaceae</taxon>
        <taxon>Comamonas</taxon>
    </lineage>
</organism>
<dbReference type="GO" id="GO:0006811">
    <property type="term" value="P:monoatomic ion transport"/>
    <property type="evidence" value="ECO:0007669"/>
    <property type="project" value="UniProtKB-KW"/>
</dbReference>
<comment type="caution">
    <text evidence="12">The sequence shown here is derived from an EMBL/GenBank/DDBJ whole genome shotgun (WGS) entry which is preliminary data.</text>
</comment>
<evidence type="ECO:0000256" key="1">
    <source>
        <dbReference type="ARBA" id="ARBA00004571"/>
    </source>
</evidence>
<dbReference type="EMBL" id="JAOCJW010000073">
    <property type="protein sequence ID" value="MDH2007414.1"/>
    <property type="molecule type" value="Genomic_DNA"/>
</dbReference>
<evidence type="ECO:0000256" key="3">
    <source>
        <dbReference type="ARBA" id="ARBA00022448"/>
    </source>
</evidence>
<reference evidence="12" key="1">
    <citation type="submission" date="2022-09" db="EMBL/GenBank/DDBJ databases">
        <title>Intensive care unit water sources are persistently colonized with multi-drug resistant bacteria and are the site of extensive horizontal gene transfer of antibiotic resistance genes.</title>
        <authorList>
            <person name="Diorio-Toth L."/>
        </authorList>
    </citation>
    <scope>NUCLEOTIDE SEQUENCE</scope>
    <source>
        <strain evidence="12">GD03686</strain>
    </source>
</reference>
<evidence type="ECO:0000256" key="2">
    <source>
        <dbReference type="ARBA" id="ARBA00011233"/>
    </source>
</evidence>
<evidence type="ECO:0000256" key="7">
    <source>
        <dbReference type="ARBA" id="ARBA00023065"/>
    </source>
</evidence>
<evidence type="ECO:0000256" key="10">
    <source>
        <dbReference type="ARBA" id="ARBA00023237"/>
    </source>
</evidence>
<gene>
    <name evidence="12" type="ORF">N5J23_18110</name>
</gene>
<comment type="subunit">
    <text evidence="2">Homotrimer.</text>
</comment>
<sequence>MNQLPTNLQKPTFRLRRVRRVAAARVLGPISLLMSAAAFGQSSVTLNGLLDLSLGSSKAPGAEHAQTNISSGNLTTSWYGLKGTEDLGGGLSAIFQLEAFFRADTGEQSRFTGDAFWSRSSILGFSSTDWGRLTFGRNGTSLFVNSLLFNAVDGSFGYSPTIRHYYTSGTVTGDSVWNDSVAYTSPTIKGFTFNFSRALSEADGGGNSGASATYFNSGLGLGVAWQKAKKGAAVQDSETWQVSASYDAGFAKLFAQTGKVENTTINNRFDVHGVGFSVPYGAGRFFVQHGVLLNANGPDRRTTTGGYDHFLSKRTDVYFSAMRDRVEGLSGGRSLSLGIRHRF</sequence>
<evidence type="ECO:0000256" key="8">
    <source>
        <dbReference type="ARBA" id="ARBA00023114"/>
    </source>
</evidence>
<keyword evidence="5" id="KW-0812">Transmembrane</keyword>
<dbReference type="InterPro" id="IPR023614">
    <property type="entry name" value="Porin_dom_sf"/>
</dbReference>
<dbReference type="Gene3D" id="2.40.160.10">
    <property type="entry name" value="Porin"/>
    <property type="match status" value="1"/>
</dbReference>
<evidence type="ECO:0000313" key="13">
    <source>
        <dbReference type="Proteomes" id="UP001161294"/>
    </source>
</evidence>
<keyword evidence="7" id="KW-0406">Ion transport</keyword>
<evidence type="ECO:0000256" key="9">
    <source>
        <dbReference type="ARBA" id="ARBA00023136"/>
    </source>
</evidence>
<accession>A0AA42W745</accession>
<evidence type="ECO:0000313" key="12">
    <source>
        <dbReference type="EMBL" id="MDH2007414.1"/>
    </source>
</evidence>
<dbReference type="PANTHER" id="PTHR34501">
    <property type="entry name" value="PROTEIN YDDL-RELATED"/>
    <property type="match status" value="1"/>
</dbReference>
<dbReference type="Proteomes" id="UP001161294">
    <property type="component" value="Unassembled WGS sequence"/>
</dbReference>
<dbReference type="RefSeq" id="WP_279852203.1">
    <property type="nucleotide sequence ID" value="NZ_JAOCIA010000073.1"/>
</dbReference>
<dbReference type="GO" id="GO:0009279">
    <property type="term" value="C:cell outer membrane"/>
    <property type="evidence" value="ECO:0007669"/>
    <property type="project" value="UniProtKB-SubCell"/>
</dbReference>
<dbReference type="SUPFAM" id="SSF56935">
    <property type="entry name" value="Porins"/>
    <property type="match status" value="1"/>
</dbReference>
<evidence type="ECO:0000256" key="6">
    <source>
        <dbReference type="ARBA" id="ARBA00022729"/>
    </source>
</evidence>
<dbReference type="CDD" id="cd00342">
    <property type="entry name" value="gram_neg_porins"/>
    <property type="match status" value="1"/>
</dbReference>